<gene>
    <name evidence="3" type="ORF">LSTR_LSTR000177</name>
</gene>
<feature type="region of interest" description="Disordered" evidence="1">
    <location>
        <begin position="80"/>
        <end position="152"/>
    </location>
</feature>
<feature type="chain" id="PRO_5019766632" evidence="2">
    <location>
        <begin position="23"/>
        <end position="453"/>
    </location>
</feature>
<feature type="region of interest" description="Disordered" evidence="1">
    <location>
        <begin position="395"/>
        <end position="426"/>
    </location>
</feature>
<reference evidence="3 4" key="1">
    <citation type="journal article" date="2017" name="Gigascience">
        <title>Genome sequence of the small brown planthopper, Laodelphax striatellus.</title>
        <authorList>
            <person name="Zhu J."/>
            <person name="Jiang F."/>
            <person name="Wang X."/>
            <person name="Yang P."/>
            <person name="Bao Y."/>
            <person name="Zhao W."/>
            <person name="Wang W."/>
            <person name="Lu H."/>
            <person name="Wang Q."/>
            <person name="Cui N."/>
            <person name="Li J."/>
            <person name="Chen X."/>
            <person name="Luo L."/>
            <person name="Yu J."/>
            <person name="Kang L."/>
            <person name="Cui F."/>
        </authorList>
    </citation>
    <scope>NUCLEOTIDE SEQUENCE [LARGE SCALE GENOMIC DNA]</scope>
    <source>
        <strain evidence="3">Lst14</strain>
    </source>
</reference>
<evidence type="ECO:0000256" key="2">
    <source>
        <dbReference type="SAM" id="SignalP"/>
    </source>
</evidence>
<accession>A0A482X6X4</accession>
<feature type="region of interest" description="Disordered" evidence="1">
    <location>
        <begin position="203"/>
        <end position="271"/>
    </location>
</feature>
<evidence type="ECO:0000256" key="1">
    <source>
        <dbReference type="SAM" id="MobiDB-lite"/>
    </source>
</evidence>
<name>A0A482X6X4_LAOST</name>
<feature type="region of interest" description="Disordered" evidence="1">
    <location>
        <begin position="288"/>
        <end position="307"/>
    </location>
</feature>
<keyword evidence="2" id="KW-0732">Signal</keyword>
<feature type="compositionally biased region" description="Low complexity" evidence="1">
    <location>
        <begin position="410"/>
        <end position="420"/>
    </location>
</feature>
<sequence>MKFQISSFCVLVVLSSSNLCNGGDVALATLKASVKFPDDSSDDQQSKSGSGSDLYATASQQHATSVASFKFFNGAGGGAGAAGSHHPYQQKHDESGSQSGKGFYQGYSSNADHQPLTATTYGPPKPMPYRNSHPSSLAAPRRPAPAPAPAPGYRHRGVVLPAKLTLPYGQPQPSVDLTHKYARPATDFRKYYKKAPEVSAVRKPASPYKYVQSSITDSGSKFTPSPYKDDYTKSYKTKQSSSSPYKSHTSDTSNENYSAFGSQDINDSLPDPFSKEFYDVYYKAKENRYQQQHQTTKPTTSPPRINLSKYYKKPVNHFPAKPVAPASNSPYKSTPGKVFSDSLDYTRPDYFKSPGSPSFSSSSYGGAAASALAPISTKLGSSEWTPINAPAGAVPARSYEISPPDLSRSHPQPQHPQHTYQPRHDFEQSTNTINYRTGASSEGIVSANVMVNQ</sequence>
<dbReference type="EMBL" id="QKKF02016774">
    <property type="protein sequence ID" value="RZF41463.1"/>
    <property type="molecule type" value="Genomic_DNA"/>
</dbReference>
<feature type="region of interest" description="Disordered" evidence="1">
    <location>
        <begin position="36"/>
        <end position="56"/>
    </location>
</feature>
<evidence type="ECO:0000313" key="4">
    <source>
        <dbReference type="Proteomes" id="UP000291343"/>
    </source>
</evidence>
<proteinExistence type="predicted"/>
<feature type="compositionally biased region" description="Polar residues" evidence="1">
    <location>
        <begin position="96"/>
        <end position="120"/>
    </location>
</feature>
<dbReference type="OrthoDB" id="8193653at2759"/>
<dbReference type="InParanoid" id="A0A482X6X4"/>
<protein>
    <submittedName>
        <fullName evidence="3">Uncharacterized protein</fullName>
    </submittedName>
</protein>
<organism evidence="3 4">
    <name type="scientific">Laodelphax striatellus</name>
    <name type="common">Small brown planthopper</name>
    <name type="synonym">Delphax striatella</name>
    <dbReference type="NCBI Taxonomy" id="195883"/>
    <lineage>
        <taxon>Eukaryota</taxon>
        <taxon>Metazoa</taxon>
        <taxon>Ecdysozoa</taxon>
        <taxon>Arthropoda</taxon>
        <taxon>Hexapoda</taxon>
        <taxon>Insecta</taxon>
        <taxon>Pterygota</taxon>
        <taxon>Neoptera</taxon>
        <taxon>Paraneoptera</taxon>
        <taxon>Hemiptera</taxon>
        <taxon>Auchenorrhyncha</taxon>
        <taxon>Fulgoroidea</taxon>
        <taxon>Delphacidae</taxon>
        <taxon>Criomorphinae</taxon>
        <taxon>Laodelphax</taxon>
    </lineage>
</organism>
<keyword evidence="4" id="KW-1185">Reference proteome</keyword>
<evidence type="ECO:0000313" key="3">
    <source>
        <dbReference type="EMBL" id="RZF41463.1"/>
    </source>
</evidence>
<feature type="signal peptide" evidence="2">
    <location>
        <begin position="1"/>
        <end position="22"/>
    </location>
</feature>
<dbReference type="AlphaFoldDB" id="A0A482X6X4"/>
<dbReference type="Proteomes" id="UP000291343">
    <property type="component" value="Unassembled WGS sequence"/>
</dbReference>
<feature type="compositionally biased region" description="Low complexity" evidence="1">
    <location>
        <begin position="237"/>
        <end position="253"/>
    </location>
</feature>
<feature type="compositionally biased region" description="Polar residues" evidence="1">
    <location>
        <begin position="211"/>
        <end position="223"/>
    </location>
</feature>
<feature type="compositionally biased region" description="Polar residues" evidence="1">
    <location>
        <begin position="289"/>
        <end position="303"/>
    </location>
</feature>
<comment type="caution">
    <text evidence="3">The sequence shown here is derived from an EMBL/GenBank/DDBJ whole genome shotgun (WGS) entry which is preliminary data.</text>
</comment>
<feature type="compositionally biased region" description="Polar residues" evidence="1">
    <location>
        <begin position="254"/>
        <end position="266"/>
    </location>
</feature>